<evidence type="ECO:0000313" key="1">
    <source>
        <dbReference type="EMBL" id="KAI3819760.1"/>
    </source>
</evidence>
<name>A0ACB9JJ29_9ASTR</name>
<proteinExistence type="predicted"/>
<reference evidence="2" key="1">
    <citation type="journal article" date="2022" name="Mol. Ecol. Resour.">
        <title>The genomes of chicory, endive, great burdock and yacon provide insights into Asteraceae palaeo-polyploidization history and plant inulin production.</title>
        <authorList>
            <person name="Fan W."/>
            <person name="Wang S."/>
            <person name="Wang H."/>
            <person name="Wang A."/>
            <person name="Jiang F."/>
            <person name="Liu H."/>
            <person name="Zhao H."/>
            <person name="Xu D."/>
            <person name="Zhang Y."/>
        </authorList>
    </citation>
    <scope>NUCLEOTIDE SEQUENCE [LARGE SCALE GENOMIC DNA]</scope>
    <source>
        <strain evidence="2">cv. Yunnan</strain>
    </source>
</reference>
<gene>
    <name evidence="1" type="ORF">L1987_13608</name>
</gene>
<protein>
    <submittedName>
        <fullName evidence="1">Uncharacterized protein</fullName>
    </submittedName>
</protein>
<dbReference type="EMBL" id="CM042021">
    <property type="protein sequence ID" value="KAI3819760.1"/>
    <property type="molecule type" value="Genomic_DNA"/>
</dbReference>
<organism evidence="1 2">
    <name type="scientific">Smallanthus sonchifolius</name>
    <dbReference type="NCBI Taxonomy" id="185202"/>
    <lineage>
        <taxon>Eukaryota</taxon>
        <taxon>Viridiplantae</taxon>
        <taxon>Streptophyta</taxon>
        <taxon>Embryophyta</taxon>
        <taxon>Tracheophyta</taxon>
        <taxon>Spermatophyta</taxon>
        <taxon>Magnoliopsida</taxon>
        <taxon>eudicotyledons</taxon>
        <taxon>Gunneridae</taxon>
        <taxon>Pentapetalae</taxon>
        <taxon>asterids</taxon>
        <taxon>campanulids</taxon>
        <taxon>Asterales</taxon>
        <taxon>Asteraceae</taxon>
        <taxon>Asteroideae</taxon>
        <taxon>Heliantheae alliance</taxon>
        <taxon>Millerieae</taxon>
        <taxon>Smallanthus</taxon>
    </lineage>
</organism>
<accession>A0ACB9JJ29</accession>
<reference evidence="1 2" key="2">
    <citation type="journal article" date="2022" name="Mol. Ecol. Resour.">
        <title>The genomes of chicory, endive, great burdock and yacon provide insights into Asteraceae paleo-polyploidization history and plant inulin production.</title>
        <authorList>
            <person name="Fan W."/>
            <person name="Wang S."/>
            <person name="Wang H."/>
            <person name="Wang A."/>
            <person name="Jiang F."/>
            <person name="Liu H."/>
            <person name="Zhao H."/>
            <person name="Xu D."/>
            <person name="Zhang Y."/>
        </authorList>
    </citation>
    <scope>NUCLEOTIDE SEQUENCE [LARGE SCALE GENOMIC DNA]</scope>
    <source>
        <strain evidence="2">cv. Yunnan</strain>
        <tissue evidence="1">Leaves</tissue>
    </source>
</reference>
<keyword evidence="2" id="KW-1185">Reference proteome</keyword>
<evidence type="ECO:0000313" key="2">
    <source>
        <dbReference type="Proteomes" id="UP001056120"/>
    </source>
</evidence>
<comment type="caution">
    <text evidence="1">The sequence shown here is derived from an EMBL/GenBank/DDBJ whole genome shotgun (WGS) entry which is preliminary data.</text>
</comment>
<sequence length="392" mass="44086">MGPYDYFLLPLQRTRGTNAEDLQNCFGEYGMVVDAYVATKKDKAGNRFGFVIFDEAKDKLDLEQQLKEVNLNHARLVVNLARFNKYGKPIREVSARGTHYPQFPQHKQGNEGACHGGHTGERTCINALLKNQARPPAEEVLFLSEESGEDYSNQGSAKEFLDNHQVWGRWFENDGRHWGTSRLNGGKGLSVAGSKRMVVLGHLTGLVCRRLHRPKLEVRLLTTWVRTTFRIPARAKRKGLCCMGMFTAWEGNGDVGPKKISHAFQFMSKRQPIAQVQKENASLNIEVIAQKIKPIQRTIREIADGGITSNTSLPDLNFSTTGGVRDSQQADCPNSVNTEYIDNTMEIEGDERIDWEVQEMIILGKEMGIYLMNVEEQVRAAIIGEMEELGAQ</sequence>
<dbReference type="Proteomes" id="UP001056120">
    <property type="component" value="Linkage Group LG04"/>
</dbReference>